<keyword evidence="8" id="KW-1133">Transmembrane helix</keyword>
<comment type="pathway">
    <text evidence="2">Protein modification; protein glycosylation.</text>
</comment>
<organism evidence="15 16">
    <name type="scientific">Dreissena polymorpha</name>
    <name type="common">Zebra mussel</name>
    <name type="synonym">Mytilus polymorpha</name>
    <dbReference type="NCBI Taxonomy" id="45954"/>
    <lineage>
        <taxon>Eukaryota</taxon>
        <taxon>Metazoa</taxon>
        <taxon>Spiralia</taxon>
        <taxon>Lophotrochozoa</taxon>
        <taxon>Mollusca</taxon>
        <taxon>Bivalvia</taxon>
        <taxon>Autobranchia</taxon>
        <taxon>Heteroconchia</taxon>
        <taxon>Euheterodonta</taxon>
        <taxon>Imparidentia</taxon>
        <taxon>Neoheterodontei</taxon>
        <taxon>Myida</taxon>
        <taxon>Dreissenoidea</taxon>
        <taxon>Dreissenidae</taxon>
        <taxon>Dreissena</taxon>
    </lineage>
</organism>
<evidence type="ECO:0000256" key="5">
    <source>
        <dbReference type="ARBA" id="ARBA00022679"/>
    </source>
</evidence>
<comment type="caution">
    <text evidence="15">The sequence shown here is derived from an EMBL/GenBank/DDBJ whole genome shotgun (WGS) entry which is preliminary data.</text>
</comment>
<evidence type="ECO:0000256" key="11">
    <source>
        <dbReference type="ARBA" id="ARBA00023180"/>
    </source>
</evidence>
<dbReference type="Proteomes" id="UP000828390">
    <property type="component" value="Unassembled WGS sequence"/>
</dbReference>
<keyword evidence="10" id="KW-0472">Membrane</keyword>
<name>A0A9D4LJE2_DREPO</name>
<dbReference type="EC" id="2.4.1.-" evidence="12"/>
<proteinExistence type="inferred from homology"/>
<evidence type="ECO:0000313" key="15">
    <source>
        <dbReference type="EMBL" id="KAH3858783.1"/>
    </source>
</evidence>
<keyword evidence="16" id="KW-1185">Reference proteome</keyword>
<dbReference type="AlphaFoldDB" id="A0A9D4LJE2"/>
<evidence type="ECO:0000256" key="7">
    <source>
        <dbReference type="ARBA" id="ARBA00022968"/>
    </source>
</evidence>
<accession>A0A9D4LJE2</accession>
<dbReference type="InterPro" id="IPR031481">
    <property type="entry name" value="Glyco_tran_10_N"/>
</dbReference>
<keyword evidence="7" id="KW-0735">Signal-anchor</keyword>
<keyword evidence="6 12" id="KW-0812">Transmembrane</keyword>
<dbReference type="Pfam" id="PF00852">
    <property type="entry name" value="Glyco_transf_10"/>
    <property type="match status" value="1"/>
</dbReference>
<keyword evidence="11" id="KW-0325">Glycoprotein</keyword>
<reference evidence="15" key="1">
    <citation type="journal article" date="2019" name="bioRxiv">
        <title>The Genome of the Zebra Mussel, Dreissena polymorpha: A Resource for Invasive Species Research.</title>
        <authorList>
            <person name="McCartney M.A."/>
            <person name="Auch B."/>
            <person name="Kono T."/>
            <person name="Mallez S."/>
            <person name="Zhang Y."/>
            <person name="Obille A."/>
            <person name="Becker A."/>
            <person name="Abrahante J.E."/>
            <person name="Garbe J."/>
            <person name="Badalamenti J.P."/>
            <person name="Herman A."/>
            <person name="Mangelson H."/>
            <person name="Liachko I."/>
            <person name="Sullivan S."/>
            <person name="Sone E.D."/>
            <person name="Koren S."/>
            <person name="Silverstein K.A.T."/>
            <person name="Beckman K.B."/>
            <person name="Gohl D.M."/>
        </authorList>
    </citation>
    <scope>NUCLEOTIDE SEQUENCE</scope>
    <source>
        <strain evidence="15">Duluth1</strain>
        <tissue evidence="15">Whole animal</tissue>
    </source>
</reference>
<keyword evidence="9 12" id="KW-0333">Golgi apparatus</keyword>
<dbReference type="PANTHER" id="PTHR48438">
    <property type="entry name" value="ALPHA-(1,3)-FUCOSYLTRANSFERASE C-RELATED"/>
    <property type="match status" value="1"/>
</dbReference>
<feature type="domain" description="Fucosyltransferase C-terminal" evidence="13">
    <location>
        <begin position="229"/>
        <end position="411"/>
    </location>
</feature>
<dbReference type="InterPro" id="IPR038577">
    <property type="entry name" value="GT10-like_C_sf"/>
</dbReference>
<evidence type="ECO:0000259" key="14">
    <source>
        <dbReference type="Pfam" id="PF17039"/>
    </source>
</evidence>
<sequence length="420" mass="48139">MCLVVFCYTLQYTNYNILVVTVFRPKENGTVIRDMISYIDHFNWSTLALSGLESTGSPPPTSSVPLGFGAVTTMRSESPGQNTSLIDVSSTSTQRDNNKKILWFNKPSWMTEHILEKTLQNCEYRNCHTSTDMKLFDTAAAVIFTISSGLGNQPPVTPDKRNPDQAWVFFTLEAPSYYGGLGQPYFAEGWASTMNWSMTYMHDADIFFPYGTLERRSDAYSRNYSAIYKNKTKLVAWFVSNCRTPGRREDYVQELKNASLEIDIYGGCSQEGLHLPRFQSDDINQTLSHYFFYFSFENSICEDYVTEKLFAHYNYDVIQVVRGGADYKRLLPENSYIDSANFDSPAKMVEYLKTLAGNKTKYVEMLAKKHSVQCNGILAEDDKSYSKSFCTLCQKLNKLDENKKVYTSMHDHYRQDRCKS</sequence>
<dbReference type="EMBL" id="JAIWYP010000003">
    <property type="protein sequence ID" value="KAH3858783.1"/>
    <property type="molecule type" value="Genomic_DNA"/>
</dbReference>
<comment type="subcellular location">
    <subcellularLocation>
        <location evidence="1">Golgi apparatus membrane</location>
        <topology evidence="1">Single-pass type II membrane protein</topology>
    </subcellularLocation>
    <subcellularLocation>
        <location evidence="12">Golgi apparatus</location>
        <location evidence="12">Golgi stack membrane</location>
        <topology evidence="12">Single-pass type II membrane protein</topology>
    </subcellularLocation>
</comment>
<dbReference type="InterPro" id="IPR055270">
    <property type="entry name" value="Glyco_tran_10_C"/>
</dbReference>
<dbReference type="SUPFAM" id="SSF53756">
    <property type="entry name" value="UDP-Glycosyltransferase/glycogen phosphorylase"/>
    <property type="match status" value="1"/>
</dbReference>
<evidence type="ECO:0000256" key="3">
    <source>
        <dbReference type="ARBA" id="ARBA00008919"/>
    </source>
</evidence>
<keyword evidence="4 12" id="KW-0328">Glycosyltransferase</keyword>
<evidence type="ECO:0000256" key="10">
    <source>
        <dbReference type="ARBA" id="ARBA00023136"/>
    </source>
</evidence>
<reference evidence="15" key="2">
    <citation type="submission" date="2020-11" db="EMBL/GenBank/DDBJ databases">
        <authorList>
            <person name="McCartney M.A."/>
            <person name="Auch B."/>
            <person name="Kono T."/>
            <person name="Mallez S."/>
            <person name="Becker A."/>
            <person name="Gohl D.M."/>
            <person name="Silverstein K.A.T."/>
            <person name="Koren S."/>
            <person name="Bechman K.B."/>
            <person name="Herman A."/>
            <person name="Abrahante J.E."/>
            <person name="Garbe J."/>
        </authorList>
    </citation>
    <scope>NUCLEOTIDE SEQUENCE</scope>
    <source>
        <strain evidence="15">Duluth1</strain>
        <tissue evidence="15">Whole animal</tissue>
    </source>
</reference>
<evidence type="ECO:0000256" key="9">
    <source>
        <dbReference type="ARBA" id="ARBA00023034"/>
    </source>
</evidence>
<evidence type="ECO:0000313" key="16">
    <source>
        <dbReference type="Proteomes" id="UP000828390"/>
    </source>
</evidence>
<dbReference type="GO" id="GO:0000139">
    <property type="term" value="C:Golgi membrane"/>
    <property type="evidence" value="ECO:0007669"/>
    <property type="project" value="UniProtKB-SubCell"/>
</dbReference>
<dbReference type="GO" id="GO:0008417">
    <property type="term" value="F:fucosyltransferase activity"/>
    <property type="evidence" value="ECO:0007669"/>
    <property type="project" value="InterPro"/>
</dbReference>
<gene>
    <name evidence="15" type="ORF">DPMN_101413</name>
</gene>
<evidence type="ECO:0000256" key="8">
    <source>
        <dbReference type="ARBA" id="ARBA00022989"/>
    </source>
</evidence>
<feature type="domain" description="Fucosyltransferase N-terminal" evidence="14">
    <location>
        <begin position="97"/>
        <end position="211"/>
    </location>
</feature>
<dbReference type="GO" id="GO:0032580">
    <property type="term" value="C:Golgi cisterna membrane"/>
    <property type="evidence" value="ECO:0007669"/>
    <property type="project" value="UniProtKB-SubCell"/>
</dbReference>
<evidence type="ECO:0000256" key="1">
    <source>
        <dbReference type="ARBA" id="ARBA00004323"/>
    </source>
</evidence>
<dbReference type="PANTHER" id="PTHR48438:SF1">
    <property type="entry name" value="ALPHA-(1,3)-FUCOSYLTRANSFERASE C-RELATED"/>
    <property type="match status" value="1"/>
</dbReference>
<evidence type="ECO:0000256" key="6">
    <source>
        <dbReference type="ARBA" id="ARBA00022692"/>
    </source>
</evidence>
<comment type="similarity">
    <text evidence="3 12">Belongs to the glycosyltransferase 10 family.</text>
</comment>
<evidence type="ECO:0000256" key="12">
    <source>
        <dbReference type="RuleBase" id="RU003832"/>
    </source>
</evidence>
<protein>
    <recommendedName>
        <fullName evidence="12">Fucosyltransferase</fullName>
        <ecNumber evidence="12">2.4.1.-</ecNumber>
    </recommendedName>
</protein>
<keyword evidence="5 12" id="KW-0808">Transferase</keyword>
<dbReference type="Pfam" id="PF17039">
    <property type="entry name" value="Glyco_tran_10_N"/>
    <property type="match status" value="1"/>
</dbReference>
<evidence type="ECO:0000259" key="13">
    <source>
        <dbReference type="Pfam" id="PF00852"/>
    </source>
</evidence>
<dbReference type="FunFam" id="3.40.50.11660:FF:000002">
    <property type="entry name" value="Alpha-(1,3)-fucosyltransferase"/>
    <property type="match status" value="1"/>
</dbReference>
<dbReference type="InterPro" id="IPR001503">
    <property type="entry name" value="Glyco_trans_10"/>
</dbReference>
<evidence type="ECO:0000256" key="4">
    <source>
        <dbReference type="ARBA" id="ARBA00022676"/>
    </source>
</evidence>
<evidence type="ECO:0000256" key="2">
    <source>
        <dbReference type="ARBA" id="ARBA00004922"/>
    </source>
</evidence>
<dbReference type="Gene3D" id="3.40.50.11660">
    <property type="entry name" value="Glycosyl transferase family 10, C-terminal domain"/>
    <property type="match status" value="1"/>
</dbReference>